<reference evidence="1" key="1">
    <citation type="submission" date="2022-04" db="EMBL/GenBank/DDBJ databases">
        <title>Chromosome-scale genome assembly of Holotrichia oblita Faldermann.</title>
        <authorList>
            <person name="Rongchong L."/>
        </authorList>
    </citation>
    <scope>NUCLEOTIDE SEQUENCE</scope>
    <source>
        <strain evidence="1">81SQS9</strain>
    </source>
</reference>
<keyword evidence="1" id="KW-0808">Transferase</keyword>
<comment type="caution">
    <text evidence="1">The sequence shown here is derived from an EMBL/GenBank/DDBJ whole genome shotgun (WGS) entry which is preliminary data.</text>
</comment>
<organism evidence="1 2">
    <name type="scientific">Holotrichia oblita</name>
    <name type="common">Chafer beetle</name>
    <dbReference type="NCBI Taxonomy" id="644536"/>
    <lineage>
        <taxon>Eukaryota</taxon>
        <taxon>Metazoa</taxon>
        <taxon>Ecdysozoa</taxon>
        <taxon>Arthropoda</taxon>
        <taxon>Hexapoda</taxon>
        <taxon>Insecta</taxon>
        <taxon>Pterygota</taxon>
        <taxon>Neoptera</taxon>
        <taxon>Endopterygota</taxon>
        <taxon>Coleoptera</taxon>
        <taxon>Polyphaga</taxon>
        <taxon>Scarabaeiformia</taxon>
        <taxon>Scarabaeidae</taxon>
        <taxon>Melolonthinae</taxon>
        <taxon>Holotrichia</taxon>
    </lineage>
</organism>
<proteinExistence type="predicted"/>
<keyword evidence="2" id="KW-1185">Reference proteome</keyword>
<name>A0ACB9TZQ3_HOLOL</name>
<evidence type="ECO:0000313" key="1">
    <source>
        <dbReference type="EMBL" id="KAI4472173.1"/>
    </source>
</evidence>
<protein>
    <submittedName>
        <fullName evidence="1">Serine/threonine-protein kinase</fullName>
    </submittedName>
</protein>
<gene>
    <name evidence="1" type="ORF">MML48_1g05653</name>
</gene>
<dbReference type="Proteomes" id="UP001056778">
    <property type="component" value="Chromosome 1"/>
</dbReference>
<accession>A0ACB9TZQ3</accession>
<evidence type="ECO:0000313" key="2">
    <source>
        <dbReference type="Proteomes" id="UP001056778"/>
    </source>
</evidence>
<keyword evidence="1" id="KW-0418">Kinase</keyword>
<sequence>MTPGDSVRKKSPQDFVFGKAIGEGSFSTVYLAKDIHTNREYANQRTEKIHDRDGPILRRRDPVSLGGPAHEGVIHRDLKPENILFDENWHIVVTDFGSAKILKKDSDDNKEQEAISRRRKNSFVGTAQYVSPELLQDTEVCPASDLWALGCILYQMLSGEAPFKAGSEYLIFQKILKLDYEFPEGFNKTAKDLVEKLLVLVPNNRLGAKDSNPYTSIRDHEFFLDLDFDDLGPPPKMMKESTPTPQPVIPDYLEPGLDEHRATQLQFEMVCPTTATVVTPTRKKSEANRNIIANLTAEDIERRLEVQKKSKWHDFVEGNLILKKGLVDKRKGLFPRRRMFLLTMGPHLYYVDPTAMVLKGEVPWSHCMRTESKNFKTFFVHTGFYSSAIGITILRLHLYCQTVQDGRQTNIYTSNLSVADIIVYVPYLNCAFVLINSTVRVDEPRVQLTSYHRYGAGEFKAIKKKIFLWTNEKEIDDLTEDELRIKIMKIFEEDIVKNTPDEVCIRIADLSLIDSCFPKPIGAITQDTKTLLVACSNFRNLSNLEIFLRNHYNLNELNLLILAKHLDFLLEVVPVDDYFNLMRILKRLPFYYFNLPPLSRYFFFEFLSHLQDNNSEFTLVDPGYILKVWNPFSDDVSGFVLYEDQRYIELYTNQSVDDFISGTNTKLSVHITSDYLNDLDNHLSPEEKINFRVTIIVLDEILSQLFLRDVDEYLGIYMPGVCIDNNLPIIKIGRNQLSRTIKLDEFDTLGCAATFCPIHKMLFLDITTAFNKNACPNITDSSSPIIWPSEILDTSLYYSENFCISDVFRMPRFGCSQSNRRIYFDSFSQIKCLSGLPTSTKRSYQFLKCCNYRRFYCFVNGNINVMHPQNYIDLIILTQYYLIAQYDNSDEVSLEKTLDAIDVGLDILKFDEQPFHLFDLILQLFWGAYSFYPASLNEQKRRNFICRFMDAATPEMGFSLRKTRGSNEVGDYDYNLEYIPFNEINDYLYTADIDALVLPREAIRFGLVVIFIIPNGEFARNLPFICKSRIMIIVTWGDADTQYFRIYLKVVDTLANLIIFGNKGYWFNLEIKSTSLTIVCVSELKENSCNSNNNKIINVHQSATVEEPEPSFTISNVAVVNLDLLTELVTSMNPDSKQTYLNHRYIFKMMTYVGILLSIVGLTCIFLSAIFLKDWFTKRFNTIQLSITLTVEIIFFYFHAKIGKHIGYLIFFYSVLAQFAWTLLIGYHQYHKFIKVFAAEPLSKTKSLIAGWLSPTLIILILLVLHWDYFRCDQCYDNRGIFNHFVIIPIACVILINLIVYAGVMYNISKFSGPENIIIRTITDLTNKQTEILKNEIRDIKIRINIDKEQIQGEIYKLKEKYEYLEKSLKKNNIIIFGLEVTDNNLLKYTLNIFKSHLKIDITENDISDIYSIGKNKDKRPVVVKFVSFLKKKQVLNNARGLKGTNIVISEDLTVEERVRNKILRKHLHIAREKKLNAYIKNNRLYINGDVYNAEQLEGKEGENNEIIIPKQLSSSAPPTPTIQKAIAETIPSPTEERNSTEEQSSTNTSTFTAIKLRDIHEENATQSTDKPRKLRSASASESMQTRPLVADRSGSVKKQIAATKSGKENK</sequence>
<dbReference type="EMBL" id="CM043015">
    <property type="protein sequence ID" value="KAI4472173.1"/>
    <property type="molecule type" value="Genomic_DNA"/>
</dbReference>